<accession>B9LUL3</accession>
<dbReference type="EMBL" id="CP001365">
    <property type="protein sequence ID" value="ACM56370.1"/>
    <property type="molecule type" value="Genomic_DNA"/>
</dbReference>
<dbReference type="KEGG" id="hla:Hlac_0770"/>
<dbReference type="Proteomes" id="UP000000740">
    <property type="component" value="Chromosome 1"/>
</dbReference>
<keyword evidence="1" id="KW-0812">Transmembrane</keyword>
<keyword evidence="1" id="KW-1133">Transmembrane helix</keyword>
<evidence type="ECO:0000256" key="1">
    <source>
        <dbReference type="SAM" id="Phobius"/>
    </source>
</evidence>
<reference evidence="2 3" key="1">
    <citation type="journal article" date="2016" name="Stand. Genomic Sci.">
        <title>Complete genome sequence of the Antarctic Halorubrum lacusprofundi type strain ACAM 34.</title>
        <authorList>
            <person name="Anderson I.J."/>
            <person name="DasSarma P."/>
            <person name="Lucas S."/>
            <person name="Copeland A."/>
            <person name="Lapidus A."/>
            <person name="Del Rio T.G."/>
            <person name="Tice H."/>
            <person name="Dalin E."/>
            <person name="Bruce D.C."/>
            <person name="Goodwin L."/>
            <person name="Pitluck S."/>
            <person name="Sims D."/>
            <person name="Brettin T.S."/>
            <person name="Detter J.C."/>
            <person name="Han C.S."/>
            <person name="Larimer F."/>
            <person name="Hauser L."/>
            <person name="Land M."/>
            <person name="Ivanova N."/>
            <person name="Richardson P."/>
            <person name="Cavicchioli R."/>
            <person name="DasSarma S."/>
            <person name="Woese C.R."/>
            <person name="Kyrpides N.C."/>
        </authorList>
    </citation>
    <scope>NUCLEOTIDE SEQUENCE [LARGE SCALE GENOMIC DNA]</scope>
    <source>
        <strain evidence="3">ATCC 49239 / DSM 5036 / JCM 8891 / ACAM 34</strain>
    </source>
</reference>
<keyword evidence="3" id="KW-1185">Reference proteome</keyword>
<keyword evidence="1" id="KW-0472">Membrane</keyword>
<protein>
    <submittedName>
        <fullName evidence="2">Uncharacterized protein</fullName>
    </submittedName>
</protein>
<dbReference type="AlphaFoldDB" id="B9LUL3"/>
<evidence type="ECO:0000313" key="3">
    <source>
        <dbReference type="Proteomes" id="UP000000740"/>
    </source>
</evidence>
<organism evidence="2 3">
    <name type="scientific">Halorubrum lacusprofundi (strain ATCC 49239 / DSM 5036 / JCM 8891 / ACAM 34)</name>
    <dbReference type="NCBI Taxonomy" id="416348"/>
    <lineage>
        <taxon>Archaea</taxon>
        <taxon>Methanobacteriati</taxon>
        <taxon>Methanobacteriota</taxon>
        <taxon>Stenosarchaea group</taxon>
        <taxon>Halobacteria</taxon>
        <taxon>Halobacteriales</taxon>
        <taxon>Haloferacaceae</taxon>
        <taxon>Halorubrum</taxon>
    </lineage>
</organism>
<gene>
    <name evidence="2" type="ordered locus">Hlac_0770</name>
</gene>
<name>B9LUL3_HALLT</name>
<evidence type="ECO:0000313" key="2">
    <source>
        <dbReference type="EMBL" id="ACM56370.1"/>
    </source>
</evidence>
<dbReference type="HOGENOM" id="CLU_2299255_0_0_2"/>
<feature type="transmembrane region" description="Helical" evidence="1">
    <location>
        <begin position="17"/>
        <end position="35"/>
    </location>
</feature>
<feature type="transmembrane region" description="Helical" evidence="1">
    <location>
        <begin position="41"/>
        <end position="63"/>
    </location>
</feature>
<proteinExistence type="predicted"/>
<sequence>MPLQHPVSSMNQSATRAVIGAGVILAALIVHLRLVSSTATLSAVVLVAVTSGVTAMVVSAHASERDAHLTEIRGTLARIREDQLRAKKQSEALVVDDPDD</sequence>